<evidence type="ECO:0000313" key="2">
    <source>
        <dbReference type="EMBL" id="KAA1124145.1"/>
    </source>
</evidence>
<reference evidence="3 4" key="1">
    <citation type="submission" date="2019-05" db="EMBL/GenBank/DDBJ databases">
        <title>Emergence of the Ug99 lineage of the wheat stem rust pathogen through somatic hybridization.</title>
        <authorList>
            <person name="Li F."/>
            <person name="Upadhyaya N.M."/>
            <person name="Sperschneider J."/>
            <person name="Matny O."/>
            <person name="Nguyen-Phuc H."/>
            <person name="Mago R."/>
            <person name="Raley C."/>
            <person name="Miller M.E."/>
            <person name="Silverstein K.A.T."/>
            <person name="Henningsen E."/>
            <person name="Hirsch C.D."/>
            <person name="Visser B."/>
            <person name="Pretorius Z.A."/>
            <person name="Steffenson B.J."/>
            <person name="Schwessinger B."/>
            <person name="Dodds P.N."/>
            <person name="Figueroa M."/>
        </authorList>
    </citation>
    <scope>NUCLEOTIDE SEQUENCE [LARGE SCALE GENOMIC DNA]</scope>
    <source>
        <strain evidence="1">21-0</strain>
        <strain evidence="2 4">Ug99</strain>
    </source>
</reference>
<dbReference type="Proteomes" id="UP000325313">
    <property type="component" value="Unassembled WGS sequence"/>
</dbReference>
<name>A0A5B0N0Z8_PUCGR</name>
<gene>
    <name evidence="1" type="ORF">PGT21_020247</name>
    <name evidence="2" type="ORF">PGTUg99_029981</name>
</gene>
<dbReference type="EMBL" id="VDEP01000205">
    <property type="protein sequence ID" value="KAA1124145.1"/>
    <property type="molecule type" value="Genomic_DNA"/>
</dbReference>
<dbReference type="EMBL" id="VSWC01000119">
    <property type="protein sequence ID" value="KAA1082915.1"/>
    <property type="molecule type" value="Genomic_DNA"/>
</dbReference>
<organism evidence="1 3">
    <name type="scientific">Puccinia graminis f. sp. tritici</name>
    <dbReference type="NCBI Taxonomy" id="56615"/>
    <lineage>
        <taxon>Eukaryota</taxon>
        <taxon>Fungi</taxon>
        <taxon>Dikarya</taxon>
        <taxon>Basidiomycota</taxon>
        <taxon>Pucciniomycotina</taxon>
        <taxon>Pucciniomycetes</taxon>
        <taxon>Pucciniales</taxon>
        <taxon>Pucciniaceae</taxon>
        <taxon>Puccinia</taxon>
    </lineage>
</organism>
<dbReference type="AlphaFoldDB" id="A0A5B0N0Z8"/>
<evidence type="ECO:0000313" key="1">
    <source>
        <dbReference type="EMBL" id="KAA1082915.1"/>
    </source>
</evidence>
<protein>
    <submittedName>
        <fullName evidence="1">Uncharacterized protein</fullName>
    </submittedName>
</protein>
<evidence type="ECO:0000313" key="3">
    <source>
        <dbReference type="Proteomes" id="UP000324748"/>
    </source>
</evidence>
<accession>A0A5B0N0Z8</accession>
<comment type="caution">
    <text evidence="1">The sequence shown here is derived from an EMBL/GenBank/DDBJ whole genome shotgun (WGS) entry which is preliminary data.</text>
</comment>
<proteinExistence type="predicted"/>
<dbReference type="Proteomes" id="UP000324748">
    <property type="component" value="Unassembled WGS sequence"/>
</dbReference>
<evidence type="ECO:0000313" key="4">
    <source>
        <dbReference type="Proteomes" id="UP000325313"/>
    </source>
</evidence>
<dbReference type="OrthoDB" id="2509192at2759"/>
<sequence>MQNSIQSSKCDLHEEANHFIPPFFDAYDWDFLRYQGSKDVFSDLNRPQFSHDFSLKEMLENLNFQKSGDFYFIPTSKMPDVVQKYTKKKHQFRRKIKTSLRPKILCEIVLKISNEKLDLDKYSTFSNGLMRNLRLSIESRNNMNRLKKERSVSGSKISSITNFVSNITKISTFLIIVRLSLLKEHKEGKLNNKIVEGILSFMKKFWDELMENGDGKLTNKFDWAKNISALLHLQKIDKDHNKTRINERAKWYHISNNLVEYWAQENKRAGYKFTSLEQNNRQQLIEIINTMIIHSNPNLVLKYNSLWDKKSNYFQSDLVEPSTKIRSIPTQPVD</sequence>
<keyword evidence="3" id="KW-1185">Reference proteome</keyword>